<dbReference type="EMBL" id="CP015405">
    <property type="protein sequence ID" value="ANU77664.1"/>
    <property type="molecule type" value="Genomic_DNA"/>
</dbReference>
<sequence>MDLFCAWGGDRDGGRSGGWDDETFLEGLAVGWLILVVGFVDYFIGRGLFEERAHFGVNF</sequence>
<dbReference type="STRING" id="1796616.A4V09_19100"/>
<name>A0A1C7IFH4_9FIRM</name>
<dbReference type="AlphaFoldDB" id="A0A1C7IFH4"/>
<gene>
    <name evidence="2" type="ORF">A4V09_19100</name>
</gene>
<keyword evidence="1" id="KW-0472">Membrane</keyword>
<keyword evidence="1" id="KW-0812">Transmembrane</keyword>
<proteinExistence type="predicted"/>
<reference evidence="2" key="1">
    <citation type="submission" date="2017-04" db="EMBL/GenBank/DDBJ databases">
        <title>Complete Genome Sequences of Twelve Strains of a Stable Defined Moderately Diverse Mouse Microbiota 2 (sDMDMm2).</title>
        <authorList>
            <person name="Uchimura Y."/>
            <person name="Wyss M."/>
            <person name="Brugiroux S."/>
            <person name="Limenitakis J.P."/>
            <person name="Stecher B."/>
            <person name="McCoy K.D."/>
            <person name="Macpherson A.J."/>
        </authorList>
    </citation>
    <scope>NUCLEOTIDE SEQUENCE</scope>
    <source>
        <strain evidence="2">YL58</strain>
    </source>
</reference>
<accession>A0A1C7IFH4</accession>
<evidence type="ECO:0000313" key="3">
    <source>
        <dbReference type="Proteomes" id="UP000092574"/>
    </source>
</evidence>
<evidence type="ECO:0000256" key="1">
    <source>
        <dbReference type="SAM" id="Phobius"/>
    </source>
</evidence>
<protein>
    <submittedName>
        <fullName evidence="2">Uncharacterized protein</fullName>
    </submittedName>
</protein>
<organism evidence="2 3">
    <name type="scientific">Blautia pseudococcoides</name>
    <dbReference type="NCBI Taxonomy" id="1796616"/>
    <lineage>
        <taxon>Bacteria</taxon>
        <taxon>Bacillati</taxon>
        <taxon>Bacillota</taxon>
        <taxon>Clostridia</taxon>
        <taxon>Lachnospirales</taxon>
        <taxon>Lachnospiraceae</taxon>
        <taxon>Blautia</taxon>
    </lineage>
</organism>
<keyword evidence="1" id="KW-1133">Transmembrane helix</keyword>
<dbReference type="Proteomes" id="UP000092574">
    <property type="component" value="Chromosome"/>
</dbReference>
<evidence type="ECO:0000313" key="2">
    <source>
        <dbReference type="EMBL" id="ANU77664.1"/>
    </source>
</evidence>
<feature type="transmembrane region" description="Helical" evidence="1">
    <location>
        <begin position="24"/>
        <end position="44"/>
    </location>
</feature>
<dbReference type="KEGG" id="byl:A4V09_19100"/>
<keyword evidence="3" id="KW-1185">Reference proteome</keyword>